<dbReference type="InterPro" id="IPR000866">
    <property type="entry name" value="AhpC/TSA"/>
</dbReference>
<dbReference type="SUPFAM" id="SSF52833">
    <property type="entry name" value="Thioredoxin-like"/>
    <property type="match status" value="1"/>
</dbReference>
<accession>A0A951QIB8</accession>
<feature type="domain" description="Thioredoxin" evidence="2">
    <location>
        <begin position="57"/>
        <end position="214"/>
    </location>
</feature>
<dbReference type="GO" id="GO:0016491">
    <property type="term" value="F:oxidoreductase activity"/>
    <property type="evidence" value="ECO:0007669"/>
    <property type="project" value="InterPro"/>
</dbReference>
<dbReference type="InterPro" id="IPR036249">
    <property type="entry name" value="Thioredoxin-like_sf"/>
</dbReference>
<dbReference type="Pfam" id="PF00578">
    <property type="entry name" value="AhpC-TSA"/>
    <property type="match status" value="1"/>
</dbReference>
<dbReference type="InterPro" id="IPR050553">
    <property type="entry name" value="Thioredoxin_ResA/DsbE_sf"/>
</dbReference>
<proteinExistence type="predicted"/>
<comment type="caution">
    <text evidence="3">The sequence shown here is derived from an EMBL/GenBank/DDBJ whole genome shotgun (WGS) entry which is preliminary data.</text>
</comment>
<dbReference type="GO" id="GO:0016209">
    <property type="term" value="F:antioxidant activity"/>
    <property type="evidence" value="ECO:0007669"/>
    <property type="project" value="InterPro"/>
</dbReference>
<dbReference type="CDD" id="cd03012">
    <property type="entry name" value="TlpA_like_DipZ_like"/>
    <property type="match status" value="1"/>
</dbReference>
<evidence type="ECO:0000313" key="3">
    <source>
        <dbReference type="EMBL" id="MBW4661773.1"/>
    </source>
</evidence>
<keyword evidence="1" id="KW-1133">Transmembrane helix</keyword>
<name>A0A951QIB8_9CYAN</name>
<dbReference type="AlphaFoldDB" id="A0A951QIB8"/>
<dbReference type="PROSITE" id="PS51352">
    <property type="entry name" value="THIOREDOXIN_2"/>
    <property type="match status" value="1"/>
</dbReference>
<keyword evidence="1" id="KW-0812">Transmembrane</keyword>
<dbReference type="PANTHER" id="PTHR42852">
    <property type="entry name" value="THIOL:DISULFIDE INTERCHANGE PROTEIN DSBE"/>
    <property type="match status" value="1"/>
</dbReference>
<evidence type="ECO:0000256" key="1">
    <source>
        <dbReference type="SAM" id="Phobius"/>
    </source>
</evidence>
<dbReference type="PANTHER" id="PTHR42852:SF13">
    <property type="entry name" value="PROTEIN DIPZ"/>
    <property type="match status" value="1"/>
</dbReference>
<keyword evidence="1" id="KW-0472">Membrane</keyword>
<dbReference type="InterPro" id="IPR013766">
    <property type="entry name" value="Thioredoxin_domain"/>
</dbReference>
<dbReference type="InterPro" id="IPR006311">
    <property type="entry name" value="TAT_signal"/>
</dbReference>
<evidence type="ECO:0000259" key="2">
    <source>
        <dbReference type="PROSITE" id="PS51352"/>
    </source>
</evidence>
<sequence>MKDDWANSDPPNRRKVLRYLGVGALGAAAAAGIHYFNREPDAAQAKSGRTSSVNLSPAEVAQLSAANLPPARGILPEFQGIQQWLNSEPLTIAGLKGNVVMVQFWTFSCINCQRTLPYLVEWHQKYASQGLRIVGVQTPEFPFERDIGNIQNALEQAKITYPIAVDNDFKTWKAYQNQYWPHLFLGDRQGQLRYDHIGEGAYAETEALIQQLLAAGQ</sequence>
<dbReference type="Proteomes" id="UP000757435">
    <property type="component" value="Unassembled WGS sequence"/>
</dbReference>
<protein>
    <submittedName>
        <fullName evidence="3">Thioredoxin family protein</fullName>
    </submittedName>
</protein>
<reference evidence="3" key="1">
    <citation type="submission" date="2021-05" db="EMBL/GenBank/DDBJ databases">
        <authorList>
            <person name="Pietrasiak N."/>
            <person name="Ward R."/>
            <person name="Stajich J.E."/>
            <person name="Kurbessoian T."/>
        </authorList>
    </citation>
    <scope>NUCLEOTIDE SEQUENCE</scope>
    <source>
        <strain evidence="3">UHER 2000/2452</strain>
    </source>
</reference>
<dbReference type="EMBL" id="JAHHHD010000045">
    <property type="protein sequence ID" value="MBW4661773.1"/>
    <property type="molecule type" value="Genomic_DNA"/>
</dbReference>
<organism evidence="3 4">
    <name type="scientific">Drouetiella hepatica Uher 2000/2452</name>
    <dbReference type="NCBI Taxonomy" id="904376"/>
    <lineage>
        <taxon>Bacteria</taxon>
        <taxon>Bacillati</taxon>
        <taxon>Cyanobacteriota</taxon>
        <taxon>Cyanophyceae</taxon>
        <taxon>Oculatellales</taxon>
        <taxon>Oculatellaceae</taxon>
        <taxon>Drouetiella</taxon>
    </lineage>
</organism>
<feature type="transmembrane region" description="Helical" evidence="1">
    <location>
        <begin position="16"/>
        <end position="36"/>
    </location>
</feature>
<gene>
    <name evidence="3" type="ORF">KME15_24145</name>
</gene>
<dbReference type="Gene3D" id="3.40.30.10">
    <property type="entry name" value="Glutaredoxin"/>
    <property type="match status" value="1"/>
</dbReference>
<reference evidence="3" key="2">
    <citation type="journal article" date="2022" name="Microbiol. Resour. Announc.">
        <title>Metagenome Sequencing to Explore Phylogenomics of Terrestrial Cyanobacteria.</title>
        <authorList>
            <person name="Ward R.D."/>
            <person name="Stajich J.E."/>
            <person name="Johansen J.R."/>
            <person name="Huntemann M."/>
            <person name="Clum A."/>
            <person name="Foster B."/>
            <person name="Foster B."/>
            <person name="Roux S."/>
            <person name="Palaniappan K."/>
            <person name="Varghese N."/>
            <person name="Mukherjee S."/>
            <person name="Reddy T.B.K."/>
            <person name="Daum C."/>
            <person name="Copeland A."/>
            <person name="Chen I.A."/>
            <person name="Ivanova N.N."/>
            <person name="Kyrpides N.C."/>
            <person name="Shapiro N."/>
            <person name="Eloe-Fadrosh E.A."/>
            <person name="Pietrasiak N."/>
        </authorList>
    </citation>
    <scope>NUCLEOTIDE SEQUENCE</scope>
    <source>
        <strain evidence="3">UHER 2000/2452</strain>
    </source>
</reference>
<evidence type="ECO:0000313" key="4">
    <source>
        <dbReference type="Proteomes" id="UP000757435"/>
    </source>
</evidence>
<dbReference type="PROSITE" id="PS51318">
    <property type="entry name" value="TAT"/>
    <property type="match status" value="1"/>
</dbReference>